<sequence length="536" mass="60010">MSDQAAADRDGNAPGNTSDTSFMFVPQRLSKQARSHAMKEHWKQRRRDKRNREEASTNGESTSSKVRRLIFPKLATQESTNSTTSSSHRSQPSGSGSNNVTPPAPQPPTATRPQPVLPGIPEQALRGMSQVLSCGHLDPFDAFPIKLSPEHHKLIHHFLCIHAAMVFDGNPTKSFNPLLDVWLPLDLSNAAAFNALMANSAAHLSMMQGKRYSPESLHFKNEALRIIGEWLTESSGAPSDEVIAAVLRMMTYERQWGSETEWLTHRKGIDSMIDARGGIETLRHNWRLQLVFYLISLMSRPSWFYSYNEIDNLSLNTDSALVLGSATNLHNIRCLWLLSIVQDTRTFMDRFREQFNNGLSNLSGIQAAVLLIQMQMLEPGQDEGTSQQTLDQARSEHIRLSCLFFICVLLQTTAPTNPTASNMTGKDLLLPLSGDEAPYRLNDFLLVHDLEWQYSLPDLHRLLFQNFAHRNAETARIADYAAQMADVLSSMNRESRRGLEICLLNILLDQPGLGPHNTLSIGDETPDSLMSTLHIS</sequence>
<dbReference type="OMA" id="MSKPSWF"/>
<dbReference type="AlphaFoldDB" id="W3WML6"/>
<proteinExistence type="predicted"/>
<dbReference type="PANTHER" id="PTHR37540">
    <property type="entry name" value="TRANSCRIPTION FACTOR (ACR-2), PUTATIVE-RELATED-RELATED"/>
    <property type="match status" value="1"/>
</dbReference>
<reference evidence="4" key="1">
    <citation type="journal article" date="2015" name="BMC Genomics">
        <title>Genomic and transcriptomic analysis of the endophytic fungus Pestalotiopsis fici reveals its lifestyle and high potential for synthesis of natural products.</title>
        <authorList>
            <person name="Wang X."/>
            <person name="Zhang X."/>
            <person name="Liu L."/>
            <person name="Xiang M."/>
            <person name="Wang W."/>
            <person name="Sun X."/>
            <person name="Che Y."/>
            <person name="Guo L."/>
            <person name="Liu G."/>
            <person name="Guo L."/>
            <person name="Wang C."/>
            <person name="Yin W.B."/>
            <person name="Stadler M."/>
            <person name="Zhang X."/>
            <person name="Liu X."/>
        </authorList>
    </citation>
    <scope>NUCLEOTIDE SEQUENCE [LARGE SCALE GENOMIC DNA]</scope>
    <source>
        <strain evidence="4">W106-1 / CGMCC3.15140</strain>
    </source>
</reference>
<evidence type="ECO:0008006" key="5">
    <source>
        <dbReference type="Google" id="ProtNLM"/>
    </source>
</evidence>
<dbReference type="RefSeq" id="XP_007840364.1">
    <property type="nucleotide sequence ID" value="XM_007842173.1"/>
</dbReference>
<dbReference type="HOGENOM" id="CLU_528965_0_0_1"/>
<feature type="compositionally biased region" description="Basic residues" evidence="2">
    <location>
        <begin position="31"/>
        <end position="49"/>
    </location>
</feature>
<evidence type="ECO:0000256" key="2">
    <source>
        <dbReference type="SAM" id="MobiDB-lite"/>
    </source>
</evidence>
<dbReference type="Pfam" id="PF11951">
    <property type="entry name" value="Fungal_trans_2"/>
    <property type="match status" value="1"/>
</dbReference>
<gene>
    <name evidence="3" type="ORF">PFICI_13592</name>
</gene>
<dbReference type="STRING" id="1229662.W3WML6"/>
<dbReference type="OrthoDB" id="4159781at2759"/>
<accession>W3WML6</accession>
<dbReference type="InterPro" id="IPR021858">
    <property type="entry name" value="Fun_TF"/>
</dbReference>
<dbReference type="PANTHER" id="PTHR37540:SF5">
    <property type="entry name" value="TRANSCRIPTION FACTOR DOMAIN-CONTAINING PROTEIN"/>
    <property type="match status" value="1"/>
</dbReference>
<dbReference type="EMBL" id="KI912119">
    <property type="protein sequence ID" value="ETS75108.1"/>
    <property type="molecule type" value="Genomic_DNA"/>
</dbReference>
<feature type="compositionally biased region" description="Low complexity" evidence="2">
    <location>
        <begin position="76"/>
        <end position="98"/>
    </location>
</feature>
<protein>
    <recommendedName>
        <fullName evidence="5">Tachykinin family protein</fullName>
    </recommendedName>
</protein>
<dbReference type="eggNOG" id="ENOG502SN1P">
    <property type="taxonomic scope" value="Eukaryota"/>
</dbReference>
<dbReference type="KEGG" id="pfy:PFICI_13592"/>
<evidence type="ECO:0000256" key="1">
    <source>
        <dbReference type="ARBA" id="ARBA00023242"/>
    </source>
</evidence>
<dbReference type="Proteomes" id="UP000030651">
    <property type="component" value="Unassembled WGS sequence"/>
</dbReference>
<name>W3WML6_PESFW</name>
<feature type="compositionally biased region" description="Pro residues" evidence="2">
    <location>
        <begin position="102"/>
        <end position="118"/>
    </location>
</feature>
<evidence type="ECO:0000313" key="4">
    <source>
        <dbReference type="Proteomes" id="UP000030651"/>
    </source>
</evidence>
<keyword evidence="1" id="KW-0539">Nucleus</keyword>
<feature type="compositionally biased region" description="Basic and acidic residues" evidence="2">
    <location>
        <begin position="1"/>
        <end position="11"/>
    </location>
</feature>
<evidence type="ECO:0000313" key="3">
    <source>
        <dbReference type="EMBL" id="ETS75108.1"/>
    </source>
</evidence>
<keyword evidence="4" id="KW-1185">Reference proteome</keyword>
<dbReference type="GeneID" id="19278605"/>
<organism evidence="3 4">
    <name type="scientific">Pestalotiopsis fici (strain W106-1 / CGMCC3.15140)</name>
    <dbReference type="NCBI Taxonomy" id="1229662"/>
    <lineage>
        <taxon>Eukaryota</taxon>
        <taxon>Fungi</taxon>
        <taxon>Dikarya</taxon>
        <taxon>Ascomycota</taxon>
        <taxon>Pezizomycotina</taxon>
        <taxon>Sordariomycetes</taxon>
        <taxon>Xylariomycetidae</taxon>
        <taxon>Amphisphaeriales</taxon>
        <taxon>Sporocadaceae</taxon>
        <taxon>Pestalotiopsis</taxon>
    </lineage>
</organism>
<dbReference type="InParanoid" id="W3WML6"/>
<feature type="region of interest" description="Disordered" evidence="2">
    <location>
        <begin position="1"/>
        <end position="120"/>
    </location>
</feature>